<dbReference type="GO" id="GO:0005829">
    <property type="term" value="C:cytosol"/>
    <property type="evidence" value="ECO:0007669"/>
    <property type="project" value="TreeGrafter"/>
</dbReference>
<name>A0A9W4T074_9GLOM</name>
<keyword evidence="11" id="KW-1185">Reference proteome</keyword>
<evidence type="ECO:0000256" key="8">
    <source>
        <dbReference type="ARBA" id="ARBA00030268"/>
    </source>
</evidence>
<comment type="caution">
    <text evidence="10">The sequence shown here is derived from an EMBL/GenBank/DDBJ whole genome shotgun (WGS) entry which is preliminary data.</text>
</comment>
<accession>A0A9W4T074</accession>
<dbReference type="InterPro" id="IPR002306">
    <property type="entry name" value="Trp-tRNA-ligase"/>
</dbReference>
<evidence type="ECO:0000256" key="7">
    <source>
        <dbReference type="ARBA" id="ARBA00023146"/>
    </source>
</evidence>
<reference evidence="10" key="1">
    <citation type="submission" date="2022-08" db="EMBL/GenBank/DDBJ databases">
        <authorList>
            <person name="Kallberg Y."/>
            <person name="Tangrot J."/>
            <person name="Rosling A."/>
        </authorList>
    </citation>
    <scope>NUCLEOTIDE SEQUENCE</scope>
    <source>
        <strain evidence="10">Wild A</strain>
    </source>
</reference>
<evidence type="ECO:0000256" key="3">
    <source>
        <dbReference type="ARBA" id="ARBA00022598"/>
    </source>
</evidence>
<keyword evidence="7 9" id="KW-0030">Aminoacyl-tRNA synthetase</keyword>
<dbReference type="InterPro" id="IPR002305">
    <property type="entry name" value="aa-tRNA-synth_Ic"/>
</dbReference>
<dbReference type="EMBL" id="CAMKVN010004906">
    <property type="protein sequence ID" value="CAI2187965.1"/>
    <property type="molecule type" value="Genomic_DNA"/>
</dbReference>
<evidence type="ECO:0000256" key="2">
    <source>
        <dbReference type="ARBA" id="ARBA00013161"/>
    </source>
</evidence>
<dbReference type="InterPro" id="IPR050203">
    <property type="entry name" value="Trp-tRNA_synthetase"/>
</dbReference>
<evidence type="ECO:0000256" key="9">
    <source>
        <dbReference type="RuleBase" id="RU363036"/>
    </source>
</evidence>
<dbReference type="OrthoDB" id="15808at2759"/>
<evidence type="ECO:0000256" key="5">
    <source>
        <dbReference type="ARBA" id="ARBA00022840"/>
    </source>
</evidence>
<dbReference type="SUPFAM" id="SSF52374">
    <property type="entry name" value="Nucleotidylyl transferase"/>
    <property type="match status" value="1"/>
</dbReference>
<dbReference type="EC" id="6.1.1.2" evidence="2"/>
<dbReference type="AlphaFoldDB" id="A0A9W4T074"/>
<keyword evidence="4 9" id="KW-0547">Nucleotide-binding</keyword>
<feature type="non-terminal residue" evidence="10">
    <location>
        <position position="1"/>
    </location>
</feature>
<dbReference type="PRINTS" id="PR01039">
    <property type="entry name" value="TRNASYNTHTRP"/>
</dbReference>
<sequence>ELNNMIQYKEKKREQETGNLALLSYPVLMAADIFLYDADLVIVGQDQKQHLELTSDIAQKFNNFYEKELLKIPEFAIPNLGAKIMGLKDPTKKMSKSENDYIGLLDTPEVVKEKFKKAKTDSEGKVYYDPDKEDKK</sequence>
<evidence type="ECO:0000256" key="6">
    <source>
        <dbReference type="ARBA" id="ARBA00022917"/>
    </source>
</evidence>
<organism evidence="10 11">
    <name type="scientific">Funneliformis geosporum</name>
    <dbReference type="NCBI Taxonomy" id="1117311"/>
    <lineage>
        <taxon>Eukaryota</taxon>
        <taxon>Fungi</taxon>
        <taxon>Fungi incertae sedis</taxon>
        <taxon>Mucoromycota</taxon>
        <taxon>Glomeromycotina</taxon>
        <taxon>Glomeromycetes</taxon>
        <taxon>Glomerales</taxon>
        <taxon>Glomeraceae</taxon>
        <taxon>Funneliformis</taxon>
    </lineage>
</organism>
<dbReference type="GO" id="GO:0006436">
    <property type="term" value="P:tryptophanyl-tRNA aminoacylation"/>
    <property type="evidence" value="ECO:0007669"/>
    <property type="project" value="InterPro"/>
</dbReference>
<keyword evidence="6 9" id="KW-0648">Protein biosynthesis</keyword>
<dbReference type="Pfam" id="PF00579">
    <property type="entry name" value="tRNA-synt_1b"/>
    <property type="match status" value="1"/>
</dbReference>
<dbReference type="PANTHER" id="PTHR43766">
    <property type="entry name" value="TRYPTOPHAN--TRNA LIGASE, MITOCHONDRIAL"/>
    <property type="match status" value="1"/>
</dbReference>
<evidence type="ECO:0000256" key="1">
    <source>
        <dbReference type="ARBA" id="ARBA00005594"/>
    </source>
</evidence>
<evidence type="ECO:0000313" key="11">
    <source>
        <dbReference type="Proteomes" id="UP001153678"/>
    </source>
</evidence>
<dbReference type="GO" id="GO:0005524">
    <property type="term" value="F:ATP binding"/>
    <property type="evidence" value="ECO:0007669"/>
    <property type="project" value="UniProtKB-KW"/>
</dbReference>
<keyword evidence="3 9" id="KW-0436">Ligase</keyword>
<dbReference type="GO" id="GO:0004830">
    <property type="term" value="F:tryptophan-tRNA ligase activity"/>
    <property type="evidence" value="ECO:0007669"/>
    <property type="project" value="UniProtKB-EC"/>
</dbReference>
<dbReference type="Proteomes" id="UP001153678">
    <property type="component" value="Unassembled WGS sequence"/>
</dbReference>
<dbReference type="PANTHER" id="PTHR43766:SF1">
    <property type="entry name" value="TRYPTOPHAN--TRNA LIGASE, MITOCHONDRIAL"/>
    <property type="match status" value="1"/>
</dbReference>
<comment type="similarity">
    <text evidence="1 9">Belongs to the class-I aminoacyl-tRNA synthetase family.</text>
</comment>
<dbReference type="Gene3D" id="3.40.50.620">
    <property type="entry name" value="HUPs"/>
    <property type="match status" value="1"/>
</dbReference>
<dbReference type="InterPro" id="IPR014729">
    <property type="entry name" value="Rossmann-like_a/b/a_fold"/>
</dbReference>
<keyword evidence="5 9" id="KW-0067">ATP-binding</keyword>
<evidence type="ECO:0000256" key="4">
    <source>
        <dbReference type="ARBA" id="ARBA00022741"/>
    </source>
</evidence>
<proteinExistence type="inferred from homology"/>
<evidence type="ECO:0000313" key="10">
    <source>
        <dbReference type="EMBL" id="CAI2187965.1"/>
    </source>
</evidence>
<gene>
    <name evidence="10" type="ORF">FWILDA_LOCUS13344</name>
</gene>
<protein>
    <recommendedName>
        <fullName evidence="2">tryptophan--tRNA ligase</fullName>
        <ecNumber evidence="2">6.1.1.2</ecNumber>
    </recommendedName>
    <alternativeName>
        <fullName evidence="8">Tryptophanyl-tRNA synthetase</fullName>
    </alternativeName>
</protein>